<evidence type="ECO:0000256" key="2">
    <source>
        <dbReference type="ARBA" id="ARBA00023125"/>
    </source>
</evidence>
<gene>
    <name evidence="3" type="ORF">Pflav_000940</name>
</gene>
<evidence type="ECO:0000313" key="4">
    <source>
        <dbReference type="Proteomes" id="UP000502508"/>
    </source>
</evidence>
<dbReference type="Proteomes" id="UP000502508">
    <property type="component" value="Chromosome"/>
</dbReference>
<dbReference type="RefSeq" id="WP_173032788.1">
    <property type="nucleotide sequence ID" value="NZ_AP022870.1"/>
</dbReference>
<name>A0A6F8XIP4_9ACTN</name>
<organism evidence="3 4">
    <name type="scientific">Phytohabitans flavus</name>
    <dbReference type="NCBI Taxonomy" id="1076124"/>
    <lineage>
        <taxon>Bacteria</taxon>
        <taxon>Bacillati</taxon>
        <taxon>Actinomycetota</taxon>
        <taxon>Actinomycetes</taxon>
        <taxon>Micromonosporales</taxon>
        <taxon>Micromonosporaceae</taxon>
    </lineage>
</organism>
<accession>A0A6F8XIP4</accession>
<sequence length="395" mass="43211">MEAAADSDGHEVWQKTTIAKQTTFTTYGISDDNASEQWGVVSSTDVRDGRIRSTQIDMIRQADARPSRATLQQGDLAVVLVRRTGDAALVPAQFAGWTATRSVGIVRADRHIARWLQIWLQTPTARAWIDGEVTAHVEPTLSLDSLRRMPFALPPAEVIMKLHKAFNLLEEKIDLNRETALKAVELADAIHAEWSSEGAVWETRQLRAVTKAETGKGSARSLLPQAHGPGIDGITPTDLFDLPVPHLGRSRLRSAADASWASGTLMLATRPDGAHIAMTERPASPTRGVLAVCPLDAMDSWWLLHELRSRSSVLASAAQGQNARELSARAFSLLSVTWPDASTRARFHQAAEPLHAMAKKLVTESRTLYNLKDALLRDISARASVFMEEEAPESG</sequence>
<reference evidence="3 4" key="1">
    <citation type="submission" date="2020-03" db="EMBL/GenBank/DDBJ databases">
        <title>Whole genome shotgun sequence of Phytohabitans flavus NBRC 107702.</title>
        <authorList>
            <person name="Komaki H."/>
            <person name="Tamura T."/>
        </authorList>
    </citation>
    <scope>NUCLEOTIDE SEQUENCE [LARGE SCALE GENOMIC DNA]</scope>
    <source>
        <strain evidence="3 4">NBRC 107702</strain>
    </source>
</reference>
<dbReference type="GO" id="GO:0003677">
    <property type="term" value="F:DNA binding"/>
    <property type="evidence" value="ECO:0007669"/>
    <property type="project" value="UniProtKB-KW"/>
</dbReference>
<dbReference type="PANTHER" id="PTHR30408:SF13">
    <property type="entry name" value="TYPE I RESTRICTION ENZYME HINDI SPECIFICITY SUBUNIT"/>
    <property type="match status" value="1"/>
</dbReference>
<proteinExistence type="predicted"/>
<dbReference type="GO" id="GO:0009307">
    <property type="term" value="P:DNA restriction-modification system"/>
    <property type="evidence" value="ECO:0007669"/>
    <property type="project" value="UniProtKB-KW"/>
</dbReference>
<protein>
    <recommendedName>
        <fullName evidence="5">Type I restriction modification DNA specificity domain-containing protein</fullName>
    </recommendedName>
</protein>
<evidence type="ECO:0000313" key="3">
    <source>
        <dbReference type="EMBL" id="BCB73684.1"/>
    </source>
</evidence>
<evidence type="ECO:0000256" key="1">
    <source>
        <dbReference type="ARBA" id="ARBA00022747"/>
    </source>
</evidence>
<reference evidence="3 4" key="2">
    <citation type="submission" date="2020-03" db="EMBL/GenBank/DDBJ databases">
        <authorList>
            <person name="Ichikawa N."/>
            <person name="Kimura A."/>
            <person name="Kitahashi Y."/>
            <person name="Uohara A."/>
        </authorList>
    </citation>
    <scope>NUCLEOTIDE SEQUENCE [LARGE SCALE GENOMIC DNA]</scope>
    <source>
        <strain evidence="3 4">NBRC 107702</strain>
    </source>
</reference>
<dbReference type="InterPro" id="IPR052021">
    <property type="entry name" value="Type-I_RS_S_subunit"/>
</dbReference>
<dbReference type="SUPFAM" id="SSF116734">
    <property type="entry name" value="DNA methylase specificity domain"/>
    <property type="match status" value="1"/>
</dbReference>
<evidence type="ECO:0008006" key="5">
    <source>
        <dbReference type="Google" id="ProtNLM"/>
    </source>
</evidence>
<dbReference type="REBASE" id="396352">
    <property type="entry name" value="S.Pfl107702ORF930P"/>
</dbReference>
<keyword evidence="4" id="KW-1185">Reference proteome</keyword>
<dbReference type="Gene3D" id="3.90.220.20">
    <property type="entry name" value="DNA methylase specificity domains"/>
    <property type="match status" value="2"/>
</dbReference>
<dbReference type="KEGG" id="pfla:Pflav_000940"/>
<keyword evidence="1" id="KW-0680">Restriction system</keyword>
<dbReference type="EMBL" id="AP022870">
    <property type="protein sequence ID" value="BCB73684.1"/>
    <property type="molecule type" value="Genomic_DNA"/>
</dbReference>
<dbReference type="AlphaFoldDB" id="A0A6F8XIP4"/>
<dbReference type="PANTHER" id="PTHR30408">
    <property type="entry name" value="TYPE-1 RESTRICTION ENZYME ECOKI SPECIFICITY PROTEIN"/>
    <property type="match status" value="1"/>
</dbReference>
<keyword evidence="2" id="KW-0238">DNA-binding</keyword>
<dbReference type="InterPro" id="IPR044946">
    <property type="entry name" value="Restrct_endonuc_typeI_TRD_sf"/>
</dbReference>